<keyword evidence="2" id="KW-0328">Glycosyltransferase</keyword>
<protein>
    <recommendedName>
        <fullName evidence="5">Glycosyltransferase 2-like domain-containing protein</fullName>
    </recommendedName>
</protein>
<proteinExistence type="inferred from homology"/>
<dbReference type="Proteomes" id="UP000229433">
    <property type="component" value="Unassembled WGS sequence"/>
</dbReference>
<feature type="transmembrane region" description="Helical" evidence="4">
    <location>
        <begin position="339"/>
        <end position="363"/>
    </location>
</feature>
<organism evidence="6 7">
    <name type="scientific">Leeuwenhoekiella nanhaiensis</name>
    <dbReference type="NCBI Taxonomy" id="1655491"/>
    <lineage>
        <taxon>Bacteria</taxon>
        <taxon>Pseudomonadati</taxon>
        <taxon>Bacteroidota</taxon>
        <taxon>Flavobacteriia</taxon>
        <taxon>Flavobacteriales</taxon>
        <taxon>Flavobacteriaceae</taxon>
        <taxon>Leeuwenhoekiella</taxon>
    </lineage>
</organism>
<evidence type="ECO:0000256" key="4">
    <source>
        <dbReference type="SAM" id="Phobius"/>
    </source>
</evidence>
<comment type="similarity">
    <text evidence="1">Belongs to the glycosyltransferase 2 family.</text>
</comment>
<evidence type="ECO:0000256" key="2">
    <source>
        <dbReference type="ARBA" id="ARBA00022676"/>
    </source>
</evidence>
<dbReference type="PANTHER" id="PTHR43630">
    <property type="entry name" value="POLY-BETA-1,6-N-ACETYL-D-GLUCOSAMINE SYNTHASE"/>
    <property type="match status" value="1"/>
</dbReference>
<evidence type="ECO:0000256" key="1">
    <source>
        <dbReference type="ARBA" id="ARBA00006739"/>
    </source>
</evidence>
<dbReference type="GO" id="GO:0016757">
    <property type="term" value="F:glycosyltransferase activity"/>
    <property type="evidence" value="ECO:0007669"/>
    <property type="project" value="UniProtKB-KW"/>
</dbReference>
<evidence type="ECO:0000256" key="3">
    <source>
        <dbReference type="ARBA" id="ARBA00022679"/>
    </source>
</evidence>
<keyword evidence="3" id="KW-0808">Transferase</keyword>
<dbReference type="OrthoDB" id="9800276at2"/>
<feature type="domain" description="Glycosyltransferase 2-like" evidence="5">
    <location>
        <begin position="48"/>
        <end position="210"/>
    </location>
</feature>
<keyword evidence="4" id="KW-0812">Transmembrane</keyword>
<evidence type="ECO:0000313" key="6">
    <source>
        <dbReference type="EMBL" id="PHQ31282.1"/>
    </source>
</evidence>
<accession>A0A2G1VWY1</accession>
<dbReference type="PANTHER" id="PTHR43630:SF1">
    <property type="entry name" value="POLY-BETA-1,6-N-ACETYL-D-GLUCOSAMINE SYNTHASE"/>
    <property type="match status" value="1"/>
</dbReference>
<reference evidence="6 7" key="1">
    <citation type="submission" date="2017-08" db="EMBL/GenBank/DDBJ databases">
        <title>The whole genome shortgun sequences of strain Leeuwenhoekiella nanhaiensis G18 from the South China Sea.</title>
        <authorList>
            <person name="Liu Q."/>
        </authorList>
    </citation>
    <scope>NUCLEOTIDE SEQUENCE [LARGE SCALE GENOMIC DNA]</scope>
    <source>
        <strain evidence="6 7">G18</strain>
    </source>
</reference>
<dbReference type="EMBL" id="NQXA01000001">
    <property type="protein sequence ID" value="PHQ31282.1"/>
    <property type="molecule type" value="Genomic_DNA"/>
</dbReference>
<gene>
    <name evidence="6" type="ORF">CJ305_03450</name>
</gene>
<comment type="caution">
    <text evidence="6">The sequence shown here is derived from an EMBL/GenBank/DDBJ whole genome shotgun (WGS) entry which is preliminary data.</text>
</comment>
<keyword evidence="7" id="KW-1185">Reference proteome</keyword>
<dbReference type="InterPro" id="IPR029044">
    <property type="entry name" value="Nucleotide-diphossugar_trans"/>
</dbReference>
<keyword evidence="4" id="KW-0472">Membrane</keyword>
<dbReference type="Gene3D" id="3.90.550.10">
    <property type="entry name" value="Spore Coat Polysaccharide Biosynthesis Protein SpsA, Chain A"/>
    <property type="match status" value="1"/>
</dbReference>
<sequence>MSALPDVLVLLLAGFTLLNCAYYLYFSRFWIFSKESKTKISKSDSGVSIISCVKNEAPNLPALLESLVKQNYPVFEIIFVNDHSTDHSLDILNAFALRKPNIEIINLQSTHGKKAGITQAVHKAQYDKLLLIDADCIPASPDWLGLMTEKFTKKKQIVLGYGGYKTYKRSVLNTLIRFETLFTAMQYFAYAKAKNAYMGVGRNLAYTKKLFNRAEGFKKHLHHKAGDDDLFVNQNATRENVAICLNPDAFTRSEPEKSWKSWFIQKRRHIGVSHLYKPKHQLQLGLFYISQLAFYSLAIASLTVGYGSIVLPVLLIFRELLVLRVIVKVSIRLKERNLALYTLILEPFMISVQMLIFISNIVVKPQRWN</sequence>
<dbReference type="SUPFAM" id="SSF53448">
    <property type="entry name" value="Nucleotide-diphospho-sugar transferases"/>
    <property type="match status" value="1"/>
</dbReference>
<feature type="transmembrane region" description="Helical" evidence="4">
    <location>
        <begin position="6"/>
        <end position="26"/>
    </location>
</feature>
<evidence type="ECO:0000313" key="7">
    <source>
        <dbReference type="Proteomes" id="UP000229433"/>
    </source>
</evidence>
<name>A0A2G1VWY1_9FLAO</name>
<evidence type="ECO:0000259" key="5">
    <source>
        <dbReference type="Pfam" id="PF00535"/>
    </source>
</evidence>
<dbReference type="AlphaFoldDB" id="A0A2G1VWY1"/>
<dbReference type="InterPro" id="IPR001173">
    <property type="entry name" value="Glyco_trans_2-like"/>
</dbReference>
<keyword evidence="4" id="KW-1133">Transmembrane helix</keyword>
<dbReference type="Pfam" id="PF00535">
    <property type="entry name" value="Glycos_transf_2"/>
    <property type="match status" value="1"/>
</dbReference>